<protein>
    <submittedName>
        <fullName evidence="1">Uncharacterized protein</fullName>
    </submittedName>
</protein>
<name>A0ABN7ECI0_SPIIN</name>
<keyword evidence="2" id="KW-1185">Reference proteome</keyword>
<gene>
    <name evidence="1" type="ORF">SI7747_UN021896</name>
</gene>
<proteinExistence type="predicted"/>
<organism evidence="1 2">
    <name type="scientific">Spirodela intermedia</name>
    <name type="common">Intermediate duckweed</name>
    <dbReference type="NCBI Taxonomy" id="51605"/>
    <lineage>
        <taxon>Eukaryota</taxon>
        <taxon>Viridiplantae</taxon>
        <taxon>Streptophyta</taxon>
        <taxon>Embryophyta</taxon>
        <taxon>Tracheophyta</taxon>
        <taxon>Spermatophyta</taxon>
        <taxon>Magnoliopsida</taxon>
        <taxon>Liliopsida</taxon>
        <taxon>Araceae</taxon>
        <taxon>Lemnoideae</taxon>
        <taxon>Spirodela</taxon>
    </lineage>
</organism>
<reference evidence="2" key="1">
    <citation type="journal article" date="2020" name="Sci. Rep.">
        <title>Chromosome-scale genome assembly for the duckweed Spirodela intermedia, integrating cytogenetic maps, PacBio and Oxford Nanopore libraries.</title>
        <authorList>
            <person name="Hoang P.T.N."/>
            <person name="Fiebig A."/>
            <person name="Novak P."/>
            <person name="Macas J."/>
            <person name="Cao H.X."/>
            <person name="Stepanenko A."/>
            <person name="Chen G."/>
            <person name="Borisjuk N."/>
            <person name="Scholz U."/>
            <person name="Schubert I."/>
        </authorList>
    </citation>
    <scope>NUCLEOTIDE SEQUENCE [LARGE SCALE GENOMIC DNA]</scope>
</reference>
<dbReference type="PANTHER" id="PTHR33115">
    <property type="entry name" value="ARM REPEAT SUPERFAMILY PROTEIN"/>
    <property type="match status" value="1"/>
</dbReference>
<accession>A0ABN7ECI0</accession>
<comment type="caution">
    <text evidence="1">The sequence shown here is derived from an EMBL/GenBank/DDBJ whole genome shotgun (WGS) entry which is preliminary data.</text>
</comment>
<evidence type="ECO:0000313" key="2">
    <source>
        <dbReference type="Proteomes" id="UP001189122"/>
    </source>
</evidence>
<dbReference type="Proteomes" id="UP001189122">
    <property type="component" value="Unassembled WGS sequence"/>
</dbReference>
<dbReference type="PANTHER" id="PTHR33115:SF50">
    <property type="entry name" value="ARM REPEAT SUPERFAMILY PROTEIN"/>
    <property type="match status" value="1"/>
</dbReference>
<evidence type="ECO:0000313" key="1">
    <source>
        <dbReference type="EMBL" id="CAA6675554.1"/>
    </source>
</evidence>
<sequence>MPLLAYLRTISRLSKIILILTWVQVISTLACVGLSLWRLITQDYGEVEEGNAAERNREGALMVFYSTALAEEVLCLVETLYWIFKIFVENLLQRVSDECGFGSDGHRYVCLFFFDAYSRCINGSIIDRLKIDLSLSQRSFWFLISRKSNSLCSQIVQTLLPKVFEGEPSEEMIERLIAMLNWKDPADAEIRLSAAEILSKLKGTQPLPRFRCHGSLRKHDNRGKIWRTPGLLPKIIDLIGHGEKILRNQLTAAQTTALSQSLYLRDSLPCSSYWVFL</sequence>
<dbReference type="EMBL" id="CACRZD030000356">
    <property type="protein sequence ID" value="CAA6675554.1"/>
    <property type="molecule type" value="Genomic_DNA"/>
</dbReference>